<dbReference type="EMBL" id="JBEPSM010000004">
    <property type="protein sequence ID" value="MET4636373.1"/>
    <property type="molecule type" value="Genomic_DNA"/>
</dbReference>
<dbReference type="EC" id="5.3.1.27" evidence="3"/>
<evidence type="ECO:0000313" key="3">
    <source>
        <dbReference type="EMBL" id="MET4636373.1"/>
    </source>
</evidence>
<dbReference type="InterPro" id="IPR046348">
    <property type="entry name" value="SIS_dom_sf"/>
</dbReference>
<comment type="caution">
    <text evidence="3">The sequence shown here is derived from an EMBL/GenBank/DDBJ whole genome shotgun (WGS) entry which is preliminary data.</text>
</comment>
<dbReference type="PANTHER" id="PTHR43443">
    <property type="entry name" value="3-HEXULOSE-6-PHOSPHATE ISOMERASE"/>
    <property type="match status" value="1"/>
</dbReference>
<comment type="similarity">
    <text evidence="1">Belongs to the SIS family. PHI subfamily.</text>
</comment>
<dbReference type="SUPFAM" id="SSF53697">
    <property type="entry name" value="SIS domain"/>
    <property type="match status" value="1"/>
</dbReference>
<dbReference type="InterPro" id="IPR001347">
    <property type="entry name" value="SIS_dom"/>
</dbReference>
<evidence type="ECO:0000313" key="4">
    <source>
        <dbReference type="Proteomes" id="UP001549321"/>
    </source>
</evidence>
<organism evidence="3 4">
    <name type="scientific">Kaistia defluvii</name>
    <dbReference type="NCBI Taxonomy" id="410841"/>
    <lineage>
        <taxon>Bacteria</taxon>
        <taxon>Pseudomonadati</taxon>
        <taxon>Pseudomonadota</taxon>
        <taxon>Alphaproteobacteria</taxon>
        <taxon>Hyphomicrobiales</taxon>
        <taxon>Kaistiaceae</taxon>
        <taxon>Kaistia</taxon>
    </lineage>
</organism>
<reference evidence="3 4" key="1">
    <citation type="submission" date="2024-06" db="EMBL/GenBank/DDBJ databases">
        <title>Sorghum-associated microbial communities from plants grown in Nebraska, USA.</title>
        <authorList>
            <person name="Schachtman D."/>
        </authorList>
    </citation>
    <scope>NUCLEOTIDE SEQUENCE [LARGE SCALE GENOMIC DNA]</scope>
    <source>
        <strain evidence="3 4">3207</strain>
    </source>
</reference>
<dbReference type="Pfam" id="PF01380">
    <property type="entry name" value="SIS"/>
    <property type="match status" value="1"/>
</dbReference>
<evidence type="ECO:0000259" key="2">
    <source>
        <dbReference type="PROSITE" id="PS51464"/>
    </source>
</evidence>
<feature type="domain" description="SIS" evidence="2">
    <location>
        <begin position="31"/>
        <end position="175"/>
    </location>
</feature>
<keyword evidence="3" id="KW-0413">Isomerase</keyword>
<dbReference type="Gene3D" id="3.40.50.10490">
    <property type="entry name" value="Glucose-6-phosphate isomerase like protein, domain 1"/>
    <property type="match status" value="1"/>
</dbReference>
<protein>
    <submittedName>
        <fullName evidence="3">6-phospho-3-hexuloisomerase</fullName>
        <ecNumber evidence="3">5.3.1.27</ecNumber>
    </submittedName>
</protein>
<evidence type="ECO:0000256" key="1">
    <source>
        <dbReference type="ARBA" id="ARBA00009235"/>
    </source>
</evidence>
<dbReference type="GO" id="GO:0043800">
    <property type="term" value="F:6-phospho-3-hexuloisomerase activity"/>
    <property type="evidence" value="ECO:0007669"/>
    <property type="project" value="UniProtKB-EC"/>
</dbReference>
<dbReference type="Proteomes" id="UP001549321">
    <property type="component" value="Unassembled WGS sequence"/>
</dbReference>
<proteinExistence type="inferred from homology"/>
<dbReference type="CDD" id="cd05005">
    <property type="entry name" value="SIS_PHI"/>
    <property type="match status" value="1"/>
</dbReference>
<dbReference type="RefSeq" id="WP_354553938.1">
    <property type="nucleotide sequence ID" value="NZ_JBEPSM010000004.1"/>
</dbReference>
<keyword evidence="4" id="KW-1185">Reference proteome</keyword>
<name>A0ABV2R6L9_9HYPH</name>
<gene>
    <name evidence="3" type="ORF">ABIE08_004331</name>
</gene>
<dbReference type="PROSITE" id="PS51464">
    <property type="entry name" value="SIS"/>
    <property type="match status" value="1"/>
</dbReference>
<accession>A0ABV2R6L9</accession>
<sequence>MTRVDHSPYHAALEELGTVFSRLDDGKVDELIEAIAKAKSTVVFGGGRERLQIMGFAMRLYHMGVPVAVEGDMTTPPVGPDDLFLLTVGPGEISTALALIGVARSAGATVAVITAQPGGKAPAMADLVLHLPAQTMADDQGEARSSILPMGSLYEGALFVLFEVMILKLRERLQTTPEAMRARHTNLE</sequence>
<dbReference type="InterPro" id="IPR017552">
    <property type="entry name" value="PHI/rmpB"/>
</dbReference>
<dbReference type="PANTHER" id="PTHR43443:SF1">
    <property type="entry name" value="3-HEXULOSE-6-PHOSPHATE ISOMERASE"/>
    <property type="match status" value="1"/>
</dbReference>